<protein>
    <recommendedName>
        <fullName evidence="3">Surface-adhesin protein E-like domain-containing protein</fullName>
    </recommendedName>
</protein>
<sequence length="167" mass="18063">MTIRKYAIATAMVIFWAAAAQAQTAPPQEEAPGGAPAPVQEATGPEWWAFSRAEAKHYLIDVNSVVRTGDELTVMVARVPTDTTAGDYSHTVDQFGIRCNGRQSHVATSSEAFADGVPEAPYDTEEPWETIAPDSFDDAIREISCEDMRPSPPSYASVKAYIDAGRP</sequence>
<name>A0A258HG87_9CAUL</name>
<feature type="region of interest" description="Disordered" evidence="1">
    <location>
        <begin position="146"/>
        <end position="167"/>
    </location>
</feature>
<dbReference type="Pfam" id="PF16747">
    <property type="entry name" value="Adhesin_E"/>
    <property type="match status" value="1"/>
</dbReference>
<dbReference type="Proteomes" id="UP000216147">
    <property type="component" value="Unassembled WGS sequence"/>
</dbReference>
<comment type="caution">
    <text evidence="4">The sequence shown here is derived from an EMBL/GenBank/DDBJ whole genome shotgun (WGS) entry which is preliminary data.</text>
</comment>
<accession>A0A258HG87</accession>
<feature type="domain" description="Surface-adhesin protein E-like" evidence="3">
    <location>
        <begin position="49"/>
        <end position="146"/>
    </location>
</feature>
<dbReference type="EMBL" id="NCEQ01000014">
    <property type="protein sequence ID" value="OYX55352.1"/>
    <property type="molecule type" value="Genomic_DNA"/>
</dbReference>
<evidence type="ECO:0000313" key="5">
    <source>
        <dbReference type="Proteomes" id="UP000216147"/>
    </source>
</evidence>
<evidence type="ECO:0000259" key="3">
    <source>
        <dbReference type="Pfam" id="PF16747"/>
    </source>
</evidence>
<evidence type="ECO:0000256" key="2">
    <source>
        <dbReference type="SAM" id="SignalP"/>
    </source>
</evidence>
<evidence type="ECO:0000313" key="4">
    <source>
        <dbReference type="EMBL" id="OYX55352.1"/>
    </source>
</evidence>
<keyword evidence="2" id="KW-0732">Signal</keyword>
<dbReference type="InterPro" id="IPR031939">
    <property type="entry name" value="Adhesin_E-like"/>
</dbReference>
<evidence type="ECO:0000256" key="1">
    <source>
        <dbReference type="SAM" id="MobiDB-lite"/>
    </source>
</evidence>
<reference evidence="4 5" key="1">
    <citation type="submission" date="2017-03" db="EMBL/GenBank/DDBJ databases">
        <title>Lifting the veil on microbial sulfur biogeochemistry in mining wastewaters.</title>
        <authorList>
            <person name="Kantor R.S."/>
            <person name="Colenbrander Nelson T."/>
            <person name="Marshall S."/>
            <person name="Bennett D."/>
            <person name="Apte S."/>
            <person name="Camacho D."/>
            <person name="Thomas B.C."/>
            <person name="Warren L.A."/>
            <person name="Banfield J.F."/>
        </authorList>
    </citation>
    <scope>NUCLEOTIDE SEQUENCE [LARGE SCALE GENOMIC DNA]</scope>
    <source>
        <strain evidence="4">32-68-21</strain>
    </source>
</reference>
<proteinExistence type="predicted"/>
<organism evidence="4 5">
    <name type="scientific">Brevundimonas subvibrioides</name>
    <dbReference type="NCBI Taxonomy" id="74313"/>
    <lineage>
        <taxon>Bacteria</taxon>
        <taxon>Pseudomonadati</taxon>
        <taxon>Pseudomonadota</taxon>
        <taxon>Alphaproteobacteria</taxon>
        <taxon>Caulobacterales</taxon>
        <taxon>Caulobacteraceae</taxon>
        <taxon>Brevundimonas</taxon>
    </lineage>
</organism>
<dbReference type="AlphaFoldDB" id="A0A258HG87"/>
<feature type="chain" id="PRO_5012016779" description="Surface-adhesin protein E-like domain-containing protein" evidence="2">
    <location>
        <begin position="23"/>
        <end position="167"/>
    </location>
</feature>
<feature type="signal peptide" evidence="2">
    <location>
        <begin position="1"/>
        <end position="22"/>
    </location>
</feature>
<gene>
    <name evidence="4" type="ORF">B7Y86_13560</name>
</gene>